<dbReference type="CDD" id="cd07267">
    <property type="entry name" value="THT_Oxygenase_N"/>
    <property type="match status" value="1"/>
</dbReference>
<dbReference type="EMBL" id="CP162607">
    <property type="protein sequence ID" value="XDK36986.1"/>
    <property type="molecule type" value="Genomic_DNA"/>
</dbReference>
<name>A0AB39I3R4_9PSED</name>
<reference evidence="4" key="1">
    <citation type="submission" date="2024-07" db="EMBL/GenBank/DDBJ databases">
        <title>Identification and characteristics of a novel species of coltsfoot's symbiotic bacteria.</title>
        <authorList>
            <person name="Juszczyk A."/>
            <person name="Jasielczuk I."/>
            <person name="Gurgul A."/>
            <person name="Rogala M."/>
            <person name="Kowalczyk A."/>
            <person name="Szmatola T."/>
            <person name="Kosecka-Strojek M."/>
            <person name="Arent Z."/>
            <person name="Latowski D."/>
        </authorList>
    </citation>
    <scope>NUCLEOTIDE SEQUENCE</scope>
    <source>
        <strain evidence="4">Hg7Tf</strain>
    </source>
</reference>
<organism evidence="4">
    <name type="scientific">Pseudomonas sp. Hg7Tf</name>
    <dbReference type="NCBI Taxonomy" id="3236988"/>
    <lineage>
        <taxon>Bacteria</taxon>
        <taxon>Pseudomonadati</taxon>
        <taxon>Pseudomonadota</taxon>
        <taxon>Gammaproteobacteria</taxon>
        <taxon>Pseudomonadales</taxon>
        <taxon>Pseudomonadaceae</taxon>
        <taxon>Pseudomonas</taxon>
    </lineage>
</organism>
<protein>
    <submittedName>
        <fullName evidence="4">2,4,5-trihydroxytoluene oxygenase</fullName>
    </submittedName>
</protein>
<dbReference type="GO" id="GO:0004493">
    <property type="term" value="F:methylmalonyl-CoA epimerase activity"/>
    <property type="evidence" value="ECO:0007669"/>
    <property type="project" value="TreeGrafter"/>
</dbReference>
<keyword evidence="1" id="KW-0479">Metal-binding</keyword>
<evidence type="ECO:0000259" key="3">
    <source>
        <dbReference type="PROSITE" id="PS51819"/>
    </source>
</evidence>
<dbReference type="GO" id="GO:0046872">
    <property type="term" value="F:metal ion binding"/>
    <property type="evidence" value="ECO:0007669"/>
    <property type="project" value="UniProtKB-KW"/>
</dbReference>
<sequence>MLQLKDVNHVVYRHADLESIERFLLDFGLVVAHRSAQRVYLRGAGPLPYVYVIERSAEPGFAAIAFAVERFEDLQTAQNLPGASAIQALDAPGGGHCVVLTDPSGRRIELVHGITPVEPMPVRAALTLNSAQHKQRFGDVQRPGKGPAQVLRLGHVAIGVNDMQSLLQWYCQVLQMLPSDLIVDGHDHSCPSAAFLRLNRGPQWTDHHTIALFQADRDFVHHASFEVQDFDAQCLGHAWMTEQQWTPFWGVGRHVLGSQIFDYWRDPSGNLIEHFTDGDLFNHQSPTNATAACDSSLYQWGPPMSVEYFLGGTQHSAPLAPRSTQARQRNHLPQQGGSHE</sequence>
<accession>A0AB39I3R4</accession>
<feature type="compositionally biased region" description="Polar residues" evidence="2">
    <location>
        <begin position="322"/>
        <end position="340"/>
    </location>
</feature>
<dbReference type="AlphaFoldDB" id="A0AB39I3R4"/>
<evidence type="ECO:0000313" key="4">
    <source>
        <dbReference type="EMBL" id="XDK36986.1"/>
    </source>
</evidence>
<feature type="region of interest" description="Disordered" evidence="2">
    <location>
        <begin position="317"/>
        <end position="340"/>
    </location>
</feature>
<dbReference type="InterPro" id="IPR004360">
    <property type="entry name" value="Glyas_Fos-R_dOase_dom"/>
</dbReference>
<dbReference type="InterPro" id="IPR029068">
    <property type="entry name" value="Glyas_Bleomycin-R_OHBP_Dase"/>
</dbReference>
<evidence type="ECO:0000256" key="2">
    <source>
        <dbReference type="SAM" id="MobiDB-lite"/>
    </source>
</evidence>
<gene>
    <name evidence="4" type="ORF">AB4Y39_25380</name>
</gene>
<feature type="domain" description="VOC" evidence="3">
    <location>
        <begin position="152"/>
        <end position="277"/>
    </location>
</feature>
<dbReference type="SUPFAM" id="SSF54593">
    <property type="entry name" value="Glyoxalase/Bleomycin resistance protein/Dihydroxybiphenyl dioxygenase"/>
    <property type="match status" value="1"/>
</dbReference>
<dbReference type="PROSITE" id="PS51819">
    <property type="entry name" value="VOC"/>
    <property type="match status" value="2"/>
</dbReference>
<dbReference type="GO" id="GO:0046491">
    <property type="term" value="P:L-methylmalonyl-CoA metabolic process"/>
    <property type="evidence" value="ECO:0007669"/>
    <property type="project" value="TreeGrafter"/>
</dbReference>
<dbReference type="Pfam" id="PF00903">
    <property type="entry name" value="Glyoxalase"/>
    <property type="match status" value="1"/>
</dbReference>
<evidence type="ECO:0000256" key="1">
    <source>
        <dbReference type="ARBA" id="ARBA00022723"/>
    </source>
</evidence>
<dbReference type="RefSeq" id="WP_280043234.1">
    <property type="nucleotide sequence ID" value="NZ_CP162607.1"/>
</dbReference>
<proteinExistence type="predicted"/>
<dbReference type="PANTHER" id="PTHR43048:SF3">
    <property type="entry name" value="METHYLMALONYL-COA EPIMERASE, MITOCHONDRIAL"/>
    <property type="match status" value="1"/>
</dbReference>
<dbReference type="InterPro" id="IPR051785">
    <property type="entry name" value="MMCE/EMCE_epimerase"/>
</dbReference>
<feature type="domain" description="VOC" evidence="3">
    <location>
        <begin position="6"/>
        <end position="113"/>
    </location>
</feature>
<dbReference type="PANTHER" id="PTHR43048">
    <property type="entry name" value="METHYLMALONYL-COA EPIMERASE"/>
    <property type="match status" value="1"/>
</dbReference>
<dbReference type="InterPro" id="IPR037523">
    <property type="entry name" value="VOC_core"/>
</dbReference>
<dbReference type="Gene3D" id="3.10.180.10">
    <property type="entry name" value="2,3-Dihydroxybiphenyl 1,2-Dioxygenase, domain 1"/>
    <property type="match status" value="2"/>
</dbReference>